<dbReference type="AlphaFoldDB" id="A0A168GRP0"/>
<evidence type="ECO:0008006" key="4">
    <source>
        <dbReference type="Google" id="ProtNLM"/>
    </source>
</evidence>
<evidence type="ECO:0000256" key="1">
    <source>
        <dbReference type="SAM" id="MobiDB-lite"/>
    </source>
</evidence>
<dbReference type="PANTHER" id="PTHR37012:SF2">
    <property type="entry name" value="BZIP DOMAIN-CONTAINING PROTEIN-RELATED"/>
    <property type="match status" value="1"/>
</dbReference>
<organism evidence="2 3">
    <name type="scientific">Akanthomyces lecanii RCEF 1005</name>
    <dbReference type="NCBI Taxonomy" id="1081108"/>
    <lineage>
        <taxon>Eukaryota</taxon>
        <taxon>Fungi</taxon>
        <taxon>Dikarya</taxon>
        <taxon>Ascomycota</taxon>
        <taxon>Pezizomycotina</taxon>
        <taxon>Sordariomycetes</taxon>
        <taxon>Hypocreomycetidae</taxon>
        <taxon>Hypocreales</taxon>
        <taxon>Cordycipitaceae</taxon>
        <taxon>Akanthomyces</taxon>
        <taxon>Cordyceps confragosa</taxon>
    </lineage>
</organism>
<dbReference type="InterPro" id="IPR021833">
    <property type="entry name" value="DUF3425"/>
</dbReference>
<comment type="caution">
    <text evidence="2">The sequence shown here is derived from an EMBL/GenBank/DDBJ whole genome shotgun (WGS) entry which is preliminary data.</text>
</comment>
<proteinExistence type="predicted"/>
<dbReference type="EMBL" id="AZHF01000004">
    <property type="protein sequence ID" value="OAA76831.1"/>
    <property type="molecule type" value="Genomic_DNA"/>
</dbReference>
<sequence length="388" mass="44354">MDTKPPPKPRRTLTEEQLGKKRRIDKLKHRENRAENKTRLENIERDVSFLRDTIGDLMMQLRQLNHGAGALEQSPTTSHDGSHHQHNHHHHHQLHQHALSDQLVCMPKTEPWASSSDDATTPLTTTAPSMPQVGAAFYDPAADPITQRLYAQHIFPQQPLEAQMDMEALLAEIRGHEQPVVECRCGKPHSADVQCTERIAVIMAVEFSNVSNQTSLRAATAPRNPSLTDMLLHHTDMSNPLSAILSTILRQYDVAHVDSMCGIFLLSYRLLRWRYYPSAQSLADVPTIMRPTQAQITIPHPKCIDFLPFPALRNHLCLNQHTDVRHSVDLYLRSFRLNLPPGKSLMSKTERGSFELHPEFEMLASDLRNWDLGPPWSDYFPHLRQFLY</sequence>
<evidence type="ECO:0000313" key="2">
    <source>
        <dbReference type="EMBL" id="OAA76831.1"/>
    </source>
</evidence>
<protein>
    <recommendedName>
        <fullName evidence="4">BZIP transcription factor</fullName>
    </recommendedName>
</protein>
<keyword evidence="3" id="KW-1185">Reference proteome</keyword>
<dbReference type="PANTHER" id="PTHR37012">
    <property type="entry name" value="B-ZIP TRANSCRIPTION FACTOR (EUROFUNG)-RELATED"/>
    <property type="match status" value="1"/>
</dbReference>
<dbReference type="Proteomes" id="UP000076881">
    <property type="component" value="Unassembled WGS sequence"/>
</dbReference>
<feature type="region of interest" description="Disordered" evidence="1">
    <location>
        <begin position="70"/>
        <end position="130"/>
    </location>
</feature>
<feature type="compositionally biased region" description="Low complexity" evidence="1">
    <location>
        <begin position="113"/>
        <end position="129"/>
    </location>
</feature>
<feature type="region of interest" description="Disordered" evidence="1">
    <location>
        <begin position="1"/>
        <end position="33"/>
    </location>
</feature>
<name>A0A168GRP0_CORDF</name>
<accession>A0A168GRP0</accession>
<dbReference type="Pfam" id="PF11905">
    <property type="entry name" value="DUF3425"/>
    <property type="match status" value="1"/>
</dbReference>
<evidence type="ECO:0000313" key="3">
    <source>
        <dbReference type="Proteomes" id="UP000076881"/>
    </source>
</evidence>
<feature type="compositionally biased region" description="Basic residues" evidence="1">
    <location>
        <begin position="84"/>
        <end position="95"/>
    </location>
</feature>
<feature type="compositionally biased region" description="Basic residues" evidence="1">
    <location>
        <begin position="20"/>
        <end position="31"/>
    </location>
</feature>
<reference evidence="2 3" key="1">
    <citation type="journal article" date="2016" name="Genome Biol. Evol.">
        <title>Divergent and convergent evolution of fungal pathogenicity.</title>
        <authorList>
            <person name="Shang Y."/>
            <person name="Xiao G."/>
            <person name="Zheng P."/>
            <person name="Cen K."/>
            <person name="Zhan S."/>
            <person name="Wang C."/>
        </authorList>
    </citation>
    <scope>NUCLEOTIDE SEQUENCE [LARGE SCALE GENOMIC DNA]</scope>
    <source>
        <strain evidence="2 3">RCEF 1005</strain>
    </source>
</reference>
<gene>
    <name evidence="2" type="ORF">LEL_06515</name>
</gene>
<dbReference type="OrthoDB" id="4161589at2759"/>